<dbReference type="Gene3D" id="2.60.120.330">
    <property type="entry name" value="B-lactam Antibiotic, Isopenicillin N Synthase, Chain"/>
    <property type="match status" value="1"/>
</dbReference>
<dbReference type="Pfam" id="PF14226">
    <property type="entry name" value="DIOX_N"/>
    <property type="match status" value="1"/>
</dbReference>
<dbReference type="InterPro" id="IPR050295">
    <property type="entry name" value="Plant_2OG-oxidoreductases"/>
</dbReference>
<dbReference type="InterPro" id="IPR026992">
    <property type="entry name" value="DIOX_N"/>
</dbReference>
<comment type="similarity">
    <text evidence="1 5">Belongs to the iron/ascorbate-dependent oxidoreductase family.</text>
</comment>
<dbReference type="AlphaFoldDB" id="A0AAV5IZU4"/>
<keyword evidence="2 5" id="KW-0479">Metal-binding</keyword>
<feature type="region of interest" description="Disordered" evidence="6">
    <location>
        <begin position="1"/>
        <end position="25"/>
    </location>
</feature>
<evidence type="ECO:0000256" key="6">
    <source>
        <dbReference type="SAM" id="MobiDB-lite"/>
    </source>
</evidence>
<evidence type="ECO:0000256" key="3">
    <source>
        <dbReference type="ARBA" id="ARBA00023002"/>
    </source>
</evidence>
<organism evidence="8 9">
    <name type="scientific">Rubroshorea leprosula</name>
    <dbReference type="NCBI Taxonomy" id="152421"/>
    <lineage>
        <taxon>Eukaryota</taxon>
        <taxon>Viridiplantae</taxon>
        <taxon>Streptophyta</taxon>
        <taxon>Embryophyta</taxon>
        <taxon>Tracheophyta</taxon>
        <taxon>Spermatophyta</taxon>
        <taxon>Magnoliopsida</taxon>
        <taxon>eudicotyledons</taxon>
        <taxon>Gunneridae</taxon>
        <taxon>Pentapetalae</taxon>
        <taxon>rosids</taxon>
        <taxon>malvids</taxon>
        <taxon>Malvales</taxon>
        <taxon>Dipterocarpaceae</taxon>
        <taxon>Rubroshorea</taxon>
    </lineage>
</organism>
<evidence type="ECO:0000256" key="5">
    <source>
        <dbReference type="RuleBase" id="RU003682"/>
    </source>
</evidence>
<dbReference type="EMBL" id="BPVZ01000021">
    <property type="protein sequence ID" value="GKV04212.1"/>
    <property type="molecule type" value="Genomic_DNA"/>
</dbReference>
<proteinExistence type="inferred from homology"/>
<dbReference type="PANTHER" id="PTHR47991">
    <property type="entry name" value="OXOGLUTARATE/IRON-DEPENDENT DIOXYGENASE"/>
    <property type="match status" value="1"/>
</dbReference>
<dbReference type="Pfam" id="PF03171">
    <property type="entry name" value="2OG-FeII_Oxy"/>
    <property type="match status" value="1"/>
</dbReference>
<gene>
    <name evidence="8" type="ORF">SLEP1_g16404</name>
</gene>
<evidence type="ECO:0000256" key="1">
    <source>
        <dbReference type="ARBA" id="ARBA00008056"/>
    </source>
</evidence>
<dbReference type="Proteomes" id="UP001054252">
    <property type="component" value="Unassembled WGS sequence"/>
</dbReference>
<keyword evidence="4 5" id="KW-0408">Iron</keyword>
<dbReference type="PROSITE" id="PS51471">
    <property type="entry name" value="FE2OG_OXY"/>
    <property type="match status" value="1"/>
</dbReference>
<feature type="domain" description="Fe2OG dioxygenase" evidence="7">
    <location>
        <begin position="249"/>
        <end position="349"/>
    </location>
</feature>
<evidence type="ECO:0000259" key="7">
    <source>
        <dbReference type="PROSITE" id="PS51471"/>
    </source>
</evidence>
<dbReference type="InterPro" id="IPR005123">
    <property type="entry name" value="Oxoglu/Fe-dep_dioxygenase_dom"/>
</dbReference>
<evidence type="ECO:0000313" key="9">
    <source>
        <dbReference type="Proteomes" id="UP001054252"/>
    </source>
</evidence>
<comment type="caution">
    <text evidence="8">The sequence shown here is derived from an EMBL/GenBank/DDBJ whole genome shotgun (WGS) entry which is preliminary data.</text>
</comment>
<reference evidence="8 9" key="1">
    <citation type="journal article" date="2021" name="Commun. Biol.">
        <title>The genome of Shorea leprosula (Dipterocarpaceae) highlights the ecological relevance of drought in aseasonal tropical rainforests.</title>
        <authorList>
            <person name="Ng K.K.S."/>
            <person name="Kobayashi M.J."/>
            <person name="Fawcett J.A."/>
            <person name="Hatakeyama M."/>
            <person name="Paape T."/>
            <person name="Ng C.H."/>
            <person name="Ang C.C."/>
            <person name="Tnah L.H."/>
            <person name="Lee C.T."/>
            <person name="Nishiyama T."/>
            <person name="Sese J."/>
            <person name="O'Brien M.J."/>
            <person name="Copetti D."/>
            <person name="Mohd Noor M.I."/>
            <person name="Ong R.C."/>
            <person name="Putra M."/>
            <person name="Sireger I.Z."/>
            <person name="Indrioko S."/>
            <person name="Kosugi Y."/>
            <person name="Izuno A."/>
            <person name="Isagi Y."/>
            <person name="Lee S.L."/>
            <person name="Shimizu K.K."/>
        </authorList>
    </citation>
    <scope>NUCLEOTIDE SEQUENCE [LARGE SCALE GENOMIC DNA]</scope>
    <source>
        <strain evidence="8">214</strain>
    </source>
</reference>
<dbReference type="GO" id="GO:0046872">
    <property type="term" value="F:metal ion binding"/>
    <property type="evidence" value="ECO:0007669"/>
    <property type="project" value="UniProtKB-KW"/>
</dbReference>
<evidence type="ECO:0000256" key="4">
    <source>
        <dbReference type="ARBA" id="ARBA00023004"/>
    </source>
</evidence>
<evidence type="ECO:0000313" key="8">
    <source>
        <dbReference type="EMBL" id="GKV04212.1"/>
    </source>
</evidence>
<name>A0AAV5IZU4_9ROSI</name>
<keyword evidence="9" id="KW-1185">Reference proteome</keyword>
<dbReference type="SUPFAM" id="SSF51197">
    <property type="entry name" value="Clavaminate synthase-like"/>
    <property type="match status" value="1"/>
</dbReference>
<dbReference type="GO" id="GO:0016491">
    <property type="term" value="F:oxidoreductase activity"/>
    <property type="evidence" value="ECO:0007669"/>
    <property type="project" value="UniProtKB-KW"/>
</dbReference>
<evidence type="ECO:0000256" key="2">
    <source>
        <dbReference type="ARBA" id="ARBA00022723"/>
    </source>
</evidence>
<sequence length="398" mass="45268">MQGTAGRSSTHDKKNGDFWEPSGAYPSLTDNEKKLGWENAMCIEAKAMNLGNSLLVPCVQELAKESLTAIPPRYIRTDQEQAVVYDTGSVPEIPEINMQSLLSDGLMEAETELAKLHSACREWGFFQLVNHGVSSSLLEKIKREVQDFFNLPMEEKKKYWQYPGELEGFGQAFVFSEEQKLDWADLFTIFTQPERFRKPHLFPKLPPPFRESLELYSLELKNLAMAIFKKLEKALDMETGEMEEFFGESFQAMRINYYPPCPQPDKVIGLTPHSDSTGLTILLQVNEVEGLQIKKDGKWIPVKPLPNAFIINVGDILEIITNGAYRSIEHRATVNSEVERFSIATFNNAKYDGEIGPARSLVSQQKPPLFKRVSTEEFFKGMFASKLNEKSYLDTLRL</sequence>
<dbReference type="InterPro" id="IPR044861">
    <property type="entry name" value="IPNS-like_FE2OG_OXY"/>
</dbReference>
<accession>A0AAV5IZU4</accession>
<keyword evidence="3 5" id="KW-0560">Oxidoreductase</keyword>
<dbReference type="FunFam" id="2.60.120.330:FF:000001">
    <property type="entry name" value="Protein SRG1"/>
    <property type="match status" value="1"/>
</dbReference>
<dbReference type="InterPro" id="IPR027443">
    <property type="entry name" value="IPNS-like_sf"/>
</dbReference>
<protein>
    <recommendedName>
        <fullName evidence="7">Fe2OG dioxygenase domain-containing protein</fullName>
    </recommendedName>
</protein>